<keyword evidence="4" id="KW-1185">Reference proteome</keyword>
<dbReference type="GO" id="GO:0016740">
    <property type="term" value="F:transferase activity"/>
    <property type="evidence" value="ECO:0007669"/>
    <property type="project" value="UniProtKB-KW"/>
</dbReference>
<dbReference type="InterPro" id="IPR044855">
    <property type="entry name" value="CoA-Trfase_III_dom3_sf"/>
</dbReference>
<dbReference type="PANTHER" id="PTHR48228">
    <property type="entry name" value="SUCCINYL-COA--D-CITRAMALATE COA-TRANSFERASE"/>
    <property type="match status" value="1"/>
</dbReference>
<dbReference type="Pfam" id="PF02515">
    <property type="entry name" value="CoA_transf_3"/>
    <property type="match status" value="2"/>
</dbReference>
<dbReference type="InterPro" id="IPR003673">
    <property type="entry name" value="CoA-Trfase_fam_III"/>
</dbReference>
<evidence type="ECO:0000256" key="1">
    <source>
        <dbReference type="ARBA" id="ARBA00008383"/>
    </source>
</evidence>
<dbReference type="Gene3D" id="3.40.50.10540">
    <property type="entry name" value="Crotonobetainyl-coa:carnitine coa-transferase, domain 1"/>
    <property type="match status" value="2"/>
</dbReference>
<comment type="caution">
    <text evidence="3">The sequence shown here is derived from an EMBL/GenBank/DDBJ whole genome shotgun (WGS) entry which is preliminary data.</text>
</comment>
<dbReference type="PANTHER" id="PTHR48228:SF6">
    <property type="entry name" value="L-CARNITINE COA-TRANSFERASE"/>
    <property type="match status" value="1"/>
</dbReference>
<reference evidence="3" key="1">
    <citation type="submission" date="2022-12" db="EMBL/GenBank/DDBJ databases">
        <authorList>
            <person name="Krivoruchko A.V."/>
            <person name="Elkin A."/>
        </authorList>
    </citation>
    <scope>NUCLEOTIDE SEQUENCE</scope>
    <source>
        <strain evidence="3">IEGM 1391</strain>
    </source>
</reference>
<dbReference type="EMBL" id="JAPWIJ010000004">
    <property type="protein sequence ID" value="MCZ4518878.1"/>
    <property type="molecule type" value="Genomic_DNA"/>
</dbReference>
<dbReference type="Proteomes" id="UP001081071">
    <property type="component" value="Unassembled WGS sequence"/>
</dbReference>
<dbReference type="RefSeq" id="WP_269603737.1">
    <property type="nucleotide sequence ID" value="NZ_JAPWIJ010000004.1"/>
</dbReference>
<dbReference type="InterPro" id="IPR050509">
    <property type="entry name" value="CoA-transferase_III"/>
</dbReference>
<evidence type="ECO:0000313" key="3">
    <source>
        <dbReference type="EMBL" id="MCZ4518878.1"/>
    </source>
</evidence>
<organism evidence="3 4">
    <name type="scientific">Rhodococcus ruber</name>
    <dbReference type="NCBI Taxonomy" id="1830"/>
    <lineage>
        <taxon>Bacteria</taxon>
        <taxon>Bacillati</taxon>
        <taxon>Actinomycetota</taxon>
        <taxon>Actinomycetes</taxon>
        <taxon>Mycobacteriales</taxon>
        <taxon>Nocardiaceae</taxon>
        <taxon>Rhodococcus</taxon>
    </lineage>
</organism>
<dbReference type="InterPro" id="IPR023606">
    <property type="entry name" value="CoA-Trfase_III_dom_1_sf"/>
</dbReference>
<name>A0ABT4MD16_9NOCA</name>
<dbReference type="SUPFAM" id="SSF89796">
    <property type="entry name" value="CoA-transferase family III (CaiB/BaiF)"/>
    <property type="match status" value="2"/>
</dbReference>
<proteinExistence type="inferred from homology"/>
<keyword evidence="2 3" id="KW-0808">Transferase</keyword>
<evidence type="ECO:0000256" key="2">
    <source>
        <dbReference type="ARBA" id="ARBA00022679"/>
    </source>
</evidence>
<evidence type="ECO:0000313" key="4">
    <source>
        <dbReference type="Proteomes" id="UP001081071"/>
    </source>
</evidence>
<dbReference type="Gene3D" id="3.30.1540.10">
    <property type="entry name" value="formyl-coa transferase, domain 3"/>
    <property type="match status" value="2"/>
</dbReference>
<comment type="similarity">
    <text evidence="1">Belongs to the CoA-transferase III family.</text>
</comment>
<accession>A0ABT4MD16</accession>
<gene>
    <name evidence="3" type="ORF">O4220_10145</name>
</gene>
<protein>
    <submittedName>
        <fullName evidence="3">CoA transferase</fullName>
    </submittedName>
</protein>
<sequence length="784" mass="84164">MLDDVTVLEVGDRISTGFAGKMLRDAGATVVRVEVNARPELDVAGRDFAAYLHGGKHSVRLNSLRDISSDLPGLVSRADAVVCDGNDPAVVRALRALREQQPDLVVVSISDYGLNGASPSVPANEFTLQAECGLTAVHPTGDRPPVYAGIDIGEYTAGIDAAVGVVGGLLASEAGATAVDADISQFESMVGVLQIPWLYGQHDHHAAYTWPQAAVPGIEKAKDGWACIVAVTPQQWIDFKALVDIPELEDPRFAELVDRQHLTREVTPLIRSFTAQHTVAELVEMGARARVPIVPVATSKTVPELPPYTTRGTFVSHRDGFLQPRPAFRIEGDAWQIGELAEQGRDNDTDWGSRPERVVRKDADPARPLAGVRVLDFGSFQAGPLATRNLSSYGADVIKVESVTRPDLMRFAGPLPTAPDPWERGASFTATNWGKRSVTADLKDAEGHEIVERLVASSDLVIENFSPRVMEKVGFDVDGIRRLQPDAIVMRLPAWGLTGPWKDLPGFTYSADATSGLSDMTGYPEGEPLLTSTAYDPIAADMSTFVALAALRRKLSTGRGAAVEVSLCDVAPQTTAQGIIASSRTGERIERRGNDAPGISPQGMYRASDGAWVAVSIATDENWRALADVTGGAPWATVTNRADLTGRLADRDLLDADLRDFVGTRQSSELVERLHSVGVPAAIMQSGTEVLAHPAVIARGRNVDVVHFVNGSKEHLASPVRLSSQLNKALAIPRPSPIFGEHNIEVLLELGYTDDVIQRLYKDGKIGGSPFGLPIGERPPAHSR</sequence>